<comment type="caution">
    <text evidence="1">The sequence shown here is derived from an EMBL/GenBank/DDBJ whole genome shotgun (WGS) entry which is preliminary data.</text>
</comment>
<name>A0A9Q3GTK0_9BASI</name>
<sequence>MNLPLLSFHASLEEQWDNEKEPEETETILKVVPPAYHHYLDVLLMVKAEKRSLHHAWDHHIKLEAPLPPVCVIYSLSNKDSETLQAYISDNL</sequence>
<proteinExistence type="predicted"/>
<keyword evidence="2" id="KW-1185">Reference proteome</keyword>
<dbReference type="Proteomes" id="UP000765509">
    <property type="component" value="Unassembled WGS sequence"/>
</dbReference>
<evidence type="ECO:0000313" key="1">
    <source>
        <dbReference type="EMBL" id="MBW0478509.1"/>
    </source>
</evidence>
<dbReference type="EMBL" id="AVOT02005216">
    <property type="protein sequence ID" value="MBW0478509.1"/>
    <property type="molecule type" value="Genomic_DNA"/>
</dbReference>
<organism evidence="1 2">
    <name type="scientific">Austropuccinia psidii MF-1</name>
    <dbReference type="NCBI Taxonomy" id="1389203"/>
    <lineage>
        <taxon>Eukaryota</taxon>
        <taxon>Fungi</taxon>
        <taxon>Dikarya</taxon>
        <taxon>Basidiomycota</taxon>
        <taxon>Pucciniomycotina</taxon>
        <taxon>Pucciniomycetes</taxon>
        <taxon>Pucciniales</taxon>
        <taxon>Sphaerophragmiaceae</taxon>
        <taxon>Austropuccinia</taxon>
    </lineage>
</organism>
<dbReference type="AlphaFoldDB" id="A0A9Q3GTK0"/>
<gene>
    <name evidence="1" type="ORF">O181_018224</name>
</gene>
<evidence type="ECO:0000313" key="2">
    <source>
        <dbReference type="Proteomes" id="UP000765509"/>
    </source>
</evidence>
<protein>
    <submittedName>
        <fullName evidence="1">Uncharacterized protein</fullName>
    </submittedName>
</protein>
<reference evidence="1" key="1">
    <citation type="submission" date="2021-03" db="EMBL/GenBank/DDBJ databases">
        <title>Draft genome sequence of rust myrtle Austropuccinia psidii MF-1, a brazilian biotype.</title>
        <authorList>
            <person name="Quecine M.C."/>
            <person name="Pachon D.M.R."/>
            <person name="Bonatelli M.L."/>
            <person name="Correr F.H."/>
            <person name="Franceschini L.M."/>
            <person name="Leite T.F."/>
            <person name="Margarido G.R.A."/>
            <person name="Almeida C.A."/>
            <person name="Ferrarezi J.A."/>
            <person name="Labate C.A."/>
        </authorList>
    </citation>
    <scope>NUCLEOTIDE SEQUENCE</scope>
    <source>
        <strain evidence="1">MF-1</strain>
    </source>
</reference>
<accession>A0A9Q3GTK0</accession>